<reference evidence="2" key="1">
    <citation type="submission" date="2018-11" db="EMBL/GenBank/DDBJ databases">
        <authorList>
            <person name="Alioto T."/>
            <person name="Alioto T."/>
        </authorList>
    </citation>
    <scope>NUCLEOTIDE SEQUENCE</scope>
</reference>
<proteinExistence type="predicted"/>
<accession>A0A8B6H9W1</accession>
<evidence type="ECO:0000313" key="2">
    <source>
        <dbReference type="EMBL" id="VDI76274.1"/>
    </source>
</evidence>
<feature type="region of interest" description="Disordered" evidence="1">
    <location>
        <begin position="102"/>
        <end position="133"/>
    </location>
</feature>
<sequence length="133" mass="14183">MSENIGSEASSARESPILSGQSSHMTSPGILLPSGVQPPESSFNDKPSPSLNIDTPSLASSGPSVHEINNQNKSNNQNLQNRENLMSGHVPSAFVPFENTKTASSTDVFRKPVPDTCPQIDKPLNVVSSQKVR</sequence>
<keyword evidence="3" id="KW-1185">Reference proteome</keyword>
<feature type="region of interest" description="Disordered" evidence="1">
    <location>
        <begin position="1"/>
        <end position="84"/>
    </location>
</feature>
<evidence type="ECO:0000313" key="3">
    <source>
        <dbReference type="Proteomes" id="UP000596742"/>
    </source>
</evidence>
<protein>
    <submittedName>
        <fullName evidence="2">Uncharacterized protein</fullName>
    </submittedName>
</protein>
<feature type="compositionally biased region" description="Low complexity" evidence="1">
    <location>
        <begin position="69"/>
        <end position="84"/>
    </location>
</feature>
<feature type="compositionally biased region" description="Polar residues" evidence="1">
    <location>
        <begin position="39"/>
        <end position="63"/>
    </location>
</feature>
<dbReference type="AlphaFoldDB" id="A0A8B6H9W1"/>
<feature type="compositionally biased region" description="Polar residues" evidence="1">
    <location>
        <begin position="1"/>
        <end position="26"/>
    </location>
</feature>
<name>A0A8B6H9W1_MYTGA</name>
<organism evidence="2 3">
    <name type="scientific">Mytilus galloprovincialis</name>
    <name type="common">Mediterranean mussel</name>
    <dbReference type="NCBI Taxonomy" id="29158"/>
    <lineage>
        <taxon>Eukaryota</taxon>
        <taxon>Metazoa</taxon>
        <taxon>Spiralia</taxon>
        <taxon>Lophotrochozoa</taxon>
        <taxon>Mollusca</taxon>
        <taxon>Bivalvia</taxon>
        <taxon>Autobranchia</taxon>
        <taxon>Pteriomorphia</taxon>
        <taxon>Mytilida</taxon>
        <taxon>Mytiloidea</taxon>
        <taxon>Mytilidae</taxon>
        <taxon>Mytilinae</taxon>
        <taxon>Mytilus</taxon>
    </lineage>
</organism>
<gene>
    <name evidence="2" type="ORF">MGAL_10B039400</name>
</gene>
<evidence type="ECO:0000256" key="1">
    <source>
        <dbReference type="SAM" id="MobiDB-lite"/>
    </source>
</evidence>
<dbReference type="Proteomes" id="UP000596742">
    <property type="component" value="Unassembled WGS sequence"/>
</dbReference>
<dbReference type="EMBL" id="UYJE01009740">
    <property type="protein sequence ID" value="VDI76274.1"/>
    <property type="molecule type" value="Genomic_DNA"/>
</dbReference>
<comment type="caution">
    <text evidence="2">The sequence shown here is derived from an EMBL/GenBank/DDBJ whole genome shotgun (WGS) entry which is preliminary data.</text>
</comment>